<dbReference type="GO" id="GO:0005758">
    <property type="term" value="C:mitochondrial intermembrane space"/>
    <property type="evidence" value="ECO:0007669"/>
    <property type="project" value="UniProtKB-SubCell"/>
</dbReference>
<comment type="subcellular location">
    <subcellularLocation>
        <location evidence="3">Mitochondrion intermembrane space</location>
    </subcellularLocation>
    <subcellularLocation>
        <location evidence="2">Mitochondrion matrix</location>
    </subcellularLocation>
</comment>
<evidence type="ECO:0000259" key="16">
    <source>
        <dbReference type="SMART" id="SM01264"/>
    </source>
</evidence>
<evidence type="ECO:0000256" key="13">
    <source>
        <dbReference type="ARBA" id="ARBA00023128"/>
    </source>
</evidence>
<comment type="function">
    <text evidence="15">Degrades mitochondrial transit peptides after their cleavage in the intermembrane space or in the matrix, and presequence peptides; clearance of these peptides is required to keep the presequence processing machinery running. Preferentially cleaves the N-terminal side of paired basic amino acid residues. Also degrades other unstructured peptides. May function as an ATP-dependent peptidase as opposed to a metalloendopeptidase.</text>
</comment>
<keyword evidence="13" id="KW-0496">Mitochondrion</keyword>
<dbReference type="GO" id="GO:0016485">
    <property type="term" value="P:protein processing"/>
    <property type="evidence" value="ECO:0007669"/>
    <property type="project" value="TreeGrafter"/>
</dbReference>
<dbReference type="FunFam" id="3.30.830.10:FF:000011">
    <property type="entry name" value="Presequence protease, mitochondrial"/>
    <property type="match status" value="1"/>
</dbReference>
<evidence type="ECO:0000256" key="15">
    <source>
        <dbReference type="ARBA" id="ARBA00045897"/>
    </source>
</evidence>
<dbReference type="InterPro" id="IPR013578">
    <property type="entry name" value="Peptidase_M16C_assoc"/>
</dbReference>
<comment type="subunit">
    <text evidence="5">Monomer and homodimer; homodimerization is induced by binding of the substrate.</text>
</comment>
<dbReference type="GO" id="GO:0046872">
    <property type="term" value="F:metal ion binding"/>
    <property type="evidence" value="ECO:0007669"/>
    <property type="project" value="UniProtKB-KW"/>
</dbReference>
<proteinExistence type="inferred from homology"/>
<dbReference type="InterPro" id="IPR011765">
    <property type="entry name" value="Pept_M16_N"/>
</dbReference>
<keyword evidence="9" id="KW-0378">Hydrolase</keyword>
<evidence type="ECO:0000256" key="3">
    <source>
        <dbReference type="ARBA" id="ARBA00004569"/>
    </source>
</evidence>
<comment type="similarity">
    <text evidence="4">Belongs to the peptidase M16 family. PreP subfamily.</text>
</comment>
<dbReference type="Gene3D" id="3.30.830.10">
    <property type="entry name" value="Metalloenzyme, LuxS/M16 peptidase-like"/>
    <property type="match status" value="4"/>
</dbReference>
<dbReference type="Proteomes" id="UP000510647">
    <property type="component" value="Chromosome 1"/>
</dbReference>
<dbReference type="FunFam" id="3.30.830.10:FF:000009">
    <property type="entry name" value="Presequence protease, mitochondrial"/>
    <property type="match status" value="1"/>
</dbReference>
<dbReference type="AlphaFoldDB" id="A0A7H9HKF1"/>
<accession>A0A7H9HKF1</accession>
<organism evidence="17 18">
    <name type="scientific">Torulaspora globosa</name>
    <dbReference type="NCBI Taxonomy" id="48254"/>
    <lineage>
        <taxon>Eukaryota</taxon>
        <taxon>Fungi</taxon>
        <taxon>Dikarya</taxon>
        <taxon>Ascomycota</taxon>
        <taxon>Saccharomycotina</taxon>
        <taxon>Saccharomycetes</taxon>
        <taxon>Saccharomycetales</taxon>
        <taxon>Saccharomycetaceae</taxon>
        <taxon>Torulaspora</taxon>
    </lineage>
</organism>
<dbReference type="SUPFAM" id="SSF63411">
    <property type="entry name" value="LuxS/MPP-like metallohydrolase"/>
    <property type="match status" value="4"/>
</dbReference>
<dbReference type="InterPro" id="IPR055130">
    <property type="entry name" value="PreP_C"/>
</dbReference>
<dbReference type="PANTHER" id="PTHR43016:SF13">
    <property type="entry name" value="PRESEQUENCE PROTEASE, MITOCHONDRIAL"/>
    <property type="match status" value="1"/>
</dbReference>
<evidence type="ECO:0000256" key="2">
    <source>
        <dbReference type="ARBA" id="ARBA00004305"/>
    </source>
</evidence>
<dbReference type="SMART" id="SM01264">
    <property type="entry name" value="M16C_associated"/>
    <property type="match status" value="1"/>
</dbReference>
<dbReference type="PANTHER" id="PTHR43016">
    <property type="entry name" value="PRESEQUENCE PROTEASE"/>
    <property type="match status" value="1"/>
</dbReference>
<evidence type="ECO:0000256" key="6">
    <source>
        <dbReference type="ARBA" id="ARBA00020167"/>
    </source>
</evidence>
<keyword evidence="11" id="KW-0809">Transit peptide</keyword>
<sequence length="993" mass="112606">MLRFQRFGSTYAQRQVLRRYPIGATIHGYEIQRVMPVPEFKLSAVHLVHRQTGSEHLHIDREDSNNVFSIGFKTNPPDCTGVPHILEHTTLCGSYKYPVRDPFFKMLNRSLANFMNAMTGPDYTFYPFSTTNKADFENLMSVYLDATLNPLLKPEDFYQEGWRLEHSRVEDPKSDIVFKGVVYNEMKGQVSNANYYFWIKFQDSIYPSLNNSGGDPKKITDLQYHELVDFHQQNYHPSNSKTFTYGNIPLDSTLKRLNEQFIGYGKRKNSKRQLLPIELRNDVEANFDGQLDPMLPPDRQLKTSMTWICGSPQDTYETFLLKVLGNLLMDGHSSIVYQRLIESGIGLDFSVNSGVESNTSVNFLTIGVQGASDVSKFRQTVDEIFTDVLKKPFDHQKVEAILQQLELSKKDHKSNFGLQLLYTLLPGWTNEVDPFEELQFDETLQRFREDYETKGDKLFYDLINKYVIDKPCFKYSMQGSEDFSKNLEEEEKKRLQAKLSHLDENDKEVIYRRGLLLQEKQNLKEDLTCLPSLKISDISRTGDSFPVDKLSPAITSRITDTNGITYIRAKRQLNDSIPAELYPYLTLFADSLTSLGTSTEDYSEIEDAMKLHTGGISTHIDVTTDPITLKPHLYFKFDGWSLNSKTDHIFDIWKKLLVDTDFRKHSDKLKILVRSLASSNTSAVAQSGHTFAREYAGAHYSATKAIGESLNGIGQLQLITRLSNTLDDEQAFQTNLVNKLIELKEHVIGSENLEFFVTTDSRPSADQVQAQISKFVETLPQGASHGGLEAAQYPLLPMRAGITNTLIDFPFQVHYAASVLPGAPYTHADGAYLQVLASLLTFKHLHREVREKGGAYGGGATYSALDGLFSFYSYRDPHPLQSLDTFSKSASYVLNNARWTKADLDEAKMTIFQQVDAPISRKSEGITNFYSNVTDAMRQTRRQQLLDTSLSDVQNVTEKYLLNKRPANAVVGPIIDGKTTGAGWQVKQLCEAS</sequence>
<evidence type="ECO:0000256" key="7">
    <source>
        <dbReference type="ARBA" id="ARBA00022670"/>
    </source>
</evidence>
<evidence type="ECO:0000313" key="18">
    <source>
        <dbReference type="Proteomes" id="UP000510647"/>
    </source>
</evidence>
<gene>
    <name evidence="17" type="ORF">HG537_0A05550</name>
</gene>
<evidence type="ECO:0000256" key="8">
    <source>
        <dbReference type="ARBA" id="ARBA00022723"/>
    </source>
</evidence>
<dbReference type="Pfam" id="PF00675">
    <property type="entry name" value="Peptidase_M16"/>
    <property type="match status" value="1"/>
</dbReference>
<keyword evidence="8" id="KW-0479">Metal-binding</keyword>
<dbReference type="OrthoDB" id="10250783at2759"/>
<evidence type="ECO:0000313" key="17">
    <source>
        <dbReference type="EMBL" id="QLQ78308.1"/>
    </source>
</evidence>
<evidence type="ECO:0000256" key="4">
    <source>
        <dbReference type="ARBA" id="ARBA00007575"/>
    </source>
</evidence>
<keyword evidence="7" id="KW-0645">Protease</keyword>
<dbReference type="InterPro" id="IPR011249">
    <property type="entry name" value="Metalloenz_LuxS/M16"/>
</dbReference>
<evidence type="ECO:0000256" key="14">
    <source>
        <dbReference type="ARBA" id="ARBA00034552"/>
    </source>
</evidence>
<dbReference type="FunFam" id="3.30.830.10:FF:000013">
    <property type="entry name" value="Mitochondrial presequence protease"/>
    <property type="match status" value="1"/>
</dbReference>
<comment type="cofactor">
    <cofactor evidence="1">
        <name>Zn(2+)</name>
        <dbReference type="ChEBI" id="CHEBI:29105"/>
    </cofactor>
</comment>
<evidence type="ECO:0000256" key="9">
    <source>
        <dbReference type="ARBA" id="ARBA00022801"/>
    </source>
</evidence>
<name>A0A7H9HKF1_9SACH</name>
<keyword evidence="10" id="KW-0862">Zinc</keyword>
<evidence type="ECO:0000256" key="1">
    <source>
        <dbReference type="ARBA" id="ARBA00001947"/>
    </source>
</evidence>
<evidence type="ECO:0000256" key="10">
    <source>
        <dbReference type="ARBA" id="ARBA00022833"/>
    </source>
</evidence>
<keyword evidence="18" id="KW-1185">Reference proteome</keyword>
<protein>
    <recommendedName>
        <fullName evidence="6">Presequence protease, mitochondrial</fullName>
    </recommendedName>
    <alternativeName>
        <fullName evidence="14">Pitrilysin metalloproteinase</fullName>
    </alternativeName>
</protein>
<keyword evidence="12" id="KW-0482">Metalloprotease</keyword>
<dbReference type="GO" id="GO:0004222">
    <property type="term" value="F:metalloendopeptidase activity"/>
    <property type="evidence" value="ECO:0007669"/>
    <property type="project" value="TreeGrafter"/>
</dbReference>
<reference evidence="17 18" key="1">
    <citation type="submission" date="2020-06" db="EMBL/GenBank/DDBJ databases">
        <title>The yeast mating-type switching endonuclease HO is a domesticated member of an unorthodox homing genetic element family.</title>
        <authorList>
            <person name="Coughlan A.Y."/>
            <person name="Lombardi L."/>
            <person name="Braun-Galleani S."/>
            <person name="Martos A.R."/>
            <person name="Galeote V."/>
            <person name="Bigey F."/>
            <person name="Dequin S."/>
            <person name="Byrne K.P."/>
            <person name="Wolfe K.H."/>
        </authorList>
    </citation>
    <scope>NUCLEOTIDE SEQUENCE [LARGE SCALE GENOMIC DNA]</scope>
    <source>
        <strain evidence="17 18">CBS2947</strain>
    </source>
</reference>
<dbReference type="Pfam" id="PF08367">
    <property type="entry name" value="M16C_assoc"/>
    <property type="match status" value="1"/>
</dbReference>
<evidence type="ECO:0000256" key="11">
    <source>
        <dbReference type="ARBA" id="ARBA00022946"/>
    </source>
</evidence>
<dbReference type="Pfam" id="PF05193">
    <property type="entry name" value="Peptidase_M16_C"/>
    <property type="match status" value="1"/>
</dbReference>
<evidence type="ECO:0000256" key="5">
    <source>
        <dbReference type="ARBA" id="ARBA00011853"/>
    </source>
</evidence>
<feature type="domain" description="Peptidase M16C associated" evidence="16">
    <location>
        <begin position="477"/>
        <end position="722"/>
    </location>
</feature>
<dbReference type="InterPro" id="IPR007863">
    <property type="entry name" value="Peptidase_M16_C"/>
</dbReference>
<dbReference type="Pfam" id="PF22516">
    <property type="entry name" value="PreP_C"/>
    <property type="match status" value="1"/>
</dbReference>
<dbReference type="GO" id="GO:0005759">
    <property type="term" value="C:mitochondrial matrix"/>
    <property type="evidence" value="ECO:0007669"/>
    <property type="project" value="UniProtKB-SubCell"/>
</dbReference>
<dbReference type="EMBL" id="CP059267">
    <property type="protein sequence ID" value="QLQ78308.1"/>
    <property type="molecule type" value="Genomic_DNA"/>
</dbReference>
<evidence type="ECO:0000256" key="12">
    <source>
        <dbReference type="ARBA" id="ARBA00023049"/>
    </source>
</evidence>